<evidence type="ECO:0000256" key="2">
    <source>
        <dbReference type="SAM" id="MobiDB-lite"/>
    </source>
</evidence>
<protein>
    <submittedName>
        <fullName evidence="3">Uncharacterized protein</fullName>
    </submittedName>
</protein>
<dbReference type="OMA" id="KWQENQK"/>
<keyword evidence="1" id="KW-0175">Coiled coil</keyword>
<accession>A0A8S1USA8</accession>
<dbReference type="Proteomes" id="UP000683925">
    <property type="component" value="Unassembled WGS sequence"/>
</dbReference>
<dbReference type="OrthoDB" id="309065at2759"/>
<feature type="compositionally biased region" description="Polar residues" evidence="2">
    <location>
        <begin position="301"/>
        <end position="310"/>
    </location>
</feature>
<proteinExistence type="predicted"/>
<keyword evidence="4" id="KW-1185">Reference proteome</keyword>
<name>A0A8S1USA8_PAROT</name>
<feature type="coiled-coil region" evidence="1">
    <location>
        <begin position="162"/>
        <end position="234"/>
    </location>
</feature>
<dbReference type="PANTHER" id="PTHR37473:SF1">
    <property type="entry name" value="EF-HAND DOMAIN-CONTAINING PROTEIN"/>
    <property type="match status" value="1"/>
</dbReference>
<reference evidence="3" key="1">
    <citation type="submission" date="2021-01" db="EMBL/GenBank/DDBJ databases">
        <authorList>
            <consortium name="Genoscope - CEA"/>
            <person name="William W."/>
        </authorList>
    </citation>
    <scope>NUCLEOTIDE SEQUENCE</scope>
</reference>
<comment type="caution">
    <text evidence="3">The sequence shown here is derived from an EMBL/GenBank/DDBJ whole genome shotgun (WGS) entry which is preliminary data.</text>
</comment>
<sequence>MLPRISQSQQLHSLHYSEEVTLNEVKRRKKELELQAQSVENRIRQLRNEEGKLIKRIKQTEQLTSEVYQQKVAAHLKKQQKLQQNALYYRNSQNDSKDLIDQSIRNDRYKELYIKTTIERNQLKKVKQEFRQYKHDEAQNYRKLLQYEQFKFIEEQRKWQENQKLKAALRKQEQNLSEILIREKLNEKKIKIKQEQDQLKVKTIQENEEKEKHIKQLEIQELQIVQKLQATQQREKDVKGKLIAATRLQPDQFAKTFHSVNNTSLIAEQSNIQNNNKQEDYQQENQQTQSNNEQKEEQHNEGQQGTQTEG</sequence>
<evidence type="ECO:0000256" key="1">
    <source>
        <dbReference type="SAM" id="Coils"/>
    </source>
</evidence>
<dbReference type="AlphaFoldDB" id="A0A8S1USA8"/>
<feature type="region of interest" description="Disordered" evidence="2">
    <location>
        <begin position="267"/>
        <end position="310"/>
    </location>
</feature>
<feature type="compositionally biased region" description="Low complexity" evidence="2">
    <location>
        <begin position="283"/>
        <end position="292"/>
    </location>
</feature>
<evidence type="ECO:0000313" key="4">
    <source>
        <dbReference type="Proteomes" id="UP000683925"/>
    </source>
</evidence>
<gene>
    <name evidence="3" type="ORF">POCTA_138.1.T0510166</name>
</gene>
<feature type="coiled-coil region" evidence="1">
    <location>
        <begin position="22"/>
        <end position="63"/>
    </location>
</feature>
<dbReference type="EMBL" id="CAJJDP010000051">
    <property type="protein sequence ID" value="CAD8168198.1"/>
    <property type="molecule type" value="Genomic_DNA"/>
</dbReference>
<dbReference type="PANTHER" id="PTHR37473">
    <property type="entry name" value="EF-HAND DOMAIN-CONTAINING PROTEIN"/>
    <property type="match status" value="1"/>
</dbReference>
<evidence type="ECO:0000313" key="3">
    <source>
        <dbReference type="EMBL" id="CAD8168198.1"/>
    </source>
</evidence>
<organism evidence="3 4">
    <name type="scientific">Paramecium octaurelia</name>
    <dbReference type="NCBI Taxonomy" id="43137"/>
    <lineage>
        <taxon>Eukaryota</taxon>
        <taxon>Sar</taxon>
        <taxon>Alveolata</taxon>
        <taxon>Ciliophora</taxon>
        <taxon>Intramacronucleata</taxon>
        <taxon>Oligohymenophorea</taxon>
        <taxon>Peniculida</taxon>
        <taxon>Parameciidae</taxon>
        <taxon>Paramecium</taxon>
    </lineage>
</organism>